<evidence type="ECO:0000313" key="3">
    <source>
        <dbReference type="EMBL" id="GAX13070.1"/>
    </source>
</evidence>
<evidence type="ECO:0000256" key="2">
    <source>
        <dbReference type="SAM" id="MobiDB-lite"/>
    </source>
</evidence>
<name>A0A1Z5JGD9_FISSO</name>
<protein>
    <submittedName>
        <fullName evidence="3">Uncharacterized protein</fullName>
    </submittedName>
</protein>
<reference evidence="3 4" key="1">
    <citation type="journal article" date="2015" name="Plant Cell">
        <title>Oil accumulation by the oleaginous diatom Fistulifera solaris as revealed by the genome and transcriptome.</title>
        <authorList>
            <person name="Tanaka T."/>
            <person name="Maeda Y."/>
            <person name="Veluchamy A."/>
            <person name="Tanaka M."/>
            <person name="Abida H."/>
            <person name="Marechal E."/>
            <person name="Bowler C."/>
            <person name="Muto M."/>
            <person name="Sunaga Y."/>
            <person name="Tanaka M."/>
            <person name="Yoshino T."/>
            <person name="Taniguchi T."/>
            <person name="Fukuda Y."/>
            <person name="Nemoto M."/>
            <person name="Matsumoto M."/>
            <person name="Wong P.S."/>
            <person name="Aburatani S."/>
            <person name="Fujibuchi W."/>
        </authorList>
    </citation>
    <scope>NUCLEOTIDE SEQUENCE [LARGE SCALE GENOMIC DNA]</scope>
    <source>
        <strain evidence="3 4">JPCC DA0580</strain>
    </source>
</reference>
<organism evidence="3 4">
    <name type="scientific">Fistulifera solaris</name>
    <name type="common">Oleaginous diatom</name>
    <dbReference type="NCBI Taxonomy" id="1519565"/>
    <lineage>
        <taxon>Eukaryota</taxon>
        <taxon>Sar</taxon>
        <taxon>Stramenopiles</taxon>
        <taxon>Ochrophyta</taxon>
        <taxon>Bacillariophyta</taxon>
        <taxon>Bacillariophyceae</taxon>
        <taxon>Bacillariophycidae</taxon>
        <taxon>Naviculales</taxon>
        <taxon>Naviculaceae</taxon>
        <taxon>Fistulifera</taxon>
    </lineage>
</organism>
<feature type="compositionally biased region" description="Low complexity" evidence="2">
    <location>
        <begin position="111"/>
        <end position="147"/>
    </location>
</feature>
<dbReference type="AlphaFoldDB" id="A0A1Z5JGD9"/>
<keyword evidence="4" id="KW-1185">Reference proteome</keyword>
<dbReference type="InParanoid" id="A0A1Z5JGD9"/>
<keyword evidence="1" id="KW-0175">Coiled coil</keyword>
<proteinExistence type="predicted"/>
<evidence type="ECO:0000256" key="1">
    <source>
        <dbReference type="SAM" id="Coils"/>
    </source>
</evidence>
<accession>A0A1Z5JGD9</accession>
<feature type="coiled-coil region" evidence="1">
    <location>
        <begin position="66"/>
        <end position="100"/>
    </location>
</feature>
<dbReference type="Proteomes" id="UP000198406">
    <property type="component" value="Unassembled WGS sequence"/>
</dbReference>
<sequence>MTSTSNEPSNMDKMKVSMNNCWASTLACGKNTKEKALIQKLKFDLESRKKTFGVDYLTKMKKGANEEDLKLVLETAQKDIAELERQIKEHEDVIEGNTVEAKKKIETNKSSVKPATPTAATSAAQSAPVVEPTPVAPAPVVEPSTTPLKTVPSDEHGSNPAVTVEQ</sequence>
<evidence type="ECO:0000313" key="4">
    <source>
        <dbReference type="Proteomes" id="UP000198406"/>
    </source>
</evidence>
<feature type="region of interest" description="Disordered" evidence="2">
    <location>
        <begin position="105"/>
        <end position="166"/>
    </location>
</feature>
<gene>
    <name evidence="3" type="ORF">FisN_2Hh579</name>
</gene>
<comment type="caution">
    <text evidence="3">The sequence shown here is derived from an EMBL/GenBank/DDBJ whole genome shotgun (WGS) entry which is preliminary data.</text>
</comment>
<dbReference type="EMBL" id="BDSP01000060">
    <property type="protein sequence ID" value="GAX13070.1"/>
    <property type="molecule type" value="Genomic_DNA"/>
</dbReference>